<name>A0ABW3YH21_9ACTN</name>
<dbReference type="Pfam" id="PF00753">
    <property type="entry name" value="Lactamase_B"/>
    <property type="match status" value="1"/>
</dbReference>
<feature type="domain" description="Rhodanese" evidence="2">
    <location>
        <begin position="268"/>
        <end position="297"/>
    </location>
</feature>
<dbReference type="Proteomes" id="UP001597260">
    <property type="component" value="Unassembled WGS sequence"/>
</dbReference>
<dbReference type="CDD" id="cd07724">
    <property type="entry name" value="POD-like_MBL-fold"/>
    <property type="match status" value="1"/>
</dbReference>
<protein>
    <submittedName>
        <fullName evidence="3">Rhodanese-like domain-containing protein</fullName>
    </submittedName>
</protein>
<evidence type="ECO:0000313" key="3">
    <source>
        <dbReference type="EMBL" id="MFD1322727.1"/>
    </source>
</evidence>
<sequence>MLFTQYYLDCLSQASYLIADDTTKRAVLVDPRRDITEYLTDARARGLSIEGVINTHFHADFLAGHLEVAAATGAWIGYGQAAETEYPIRKLADGERIPLGDVTLEIMETPGHTPESISVLVYEHADDTVPYGVMTGDALFIGDVGRPDLLASFGVTADELGRMLYDSVQHKLMGLPDEVRVFPAHGAGSACGKNLSTERQSTIGEQRRTNYACAPMSQEQFLALVTGGQPSAPGYFSYDAVLNRKARELFDHARAARPLDPAEFLAARTSGAVVIDTRDPHEFATGHLRDAINIPADGRFAETAGSVVAPDRAILVVAPQDREEEIVVRLARIGFDNVTGYLRDPEHTFLDMISELTRASRLTATELRQALDQPEPPTVLDVRNIGEREQGAIEGSLHIPLAELPRRLDEVPTDRPIVTHCAGGYRSSVAASLLRATGRPDVSDLLGGFAAWQAATHAATA</sequence>
<organism evidence="3 4">
    <name type="scientific">Micromonospora sonneratiae</name>
    <dbReference type="NCBI Taxonomy" id="1184706"/>
    <lineage>
        <taxon>Bacteria</taxon>
        <taxon>Bacillati</taxon>
        <taxon>Actinomycetota</taxon>
        <taxon>Actinomycetes</taxon>
        <taxon>Micromonosporales</taxon>
        <taxon>Micromonosporaceae</taxon>
        <taxon>Micromonospora</taxon>
    </lineage>
</organism>
<dbReference type="Gene3D" id="3.40.250.10">
    <property type="entry name" value="Rhodanese-like domain"/>
    <property type="match status" value="2"/>
</dbReference>
<dbReference type="PANTHER" id="PTHR43084">
    <property type="entry name" value="PERSULFIDE DIOXYGENASE ETHE1"/>
    <property type="match status" value="1"/>
</dbReference>
<dbReference type="SUPFAM" id="SSF56281">
    <property type="entry name" value="Metallo-hydrolase/oxidoreductase"/>
    <property type="match status" value="1"/>
</dbReference>
<dbReference type="SUPFAM" id="SSF52821">
    <property type="entry name" value="Rhodanese/Cell cycle control phosphatase"/>
    <property type="match status" value="2"/>
</dbReference>
<dbReference type="SMART" id="SM00450">
    <property type="entry name" value="RHOD"/>
    <property type="match status" value="2"/>
</dbReference>
<dbReference type="EMBL" id="JBHTMP010000023">
    <property type="protein sequence ID" value="MFD1322727.1"/>
    <property type="molecule type" value="Genomic_DNA"/>
</dbReference>
<dbReference type="PROSITE" id="PS50206">
    <property type="entry name" value="RHODANESE_3"/>
    <property type="match status" value="2"/>
</dbReference>
<dbReference type="InterPro" id="IPR051682">
    <property type="entry name" value="Mito_Persulfide_Diox"/>
</dbReference>
<dbReference type="Pfam" id="PF00581">
    <property type="entry name" value="Rhodanese"/>
    <property type="match status" value="2"/>
</dbReference>
<dbReference type="Gene3D" id="3.60.15.10">
    <property type="entry name" value="Ribonuclease Z/Hydroxyacylglutathione hydrolase-like"/>
    <property type="match status" value="1"/>
</dbReference>
<accession>A0ABW3YH21</accession>
<keyword evidence="4" id="KW-1185">Reference proteome</keyword>
<dbReference type="CDD" id="cd00158">
    <property type="entry name" value="RHOD"/>
    <property type="match status" value="1"/>
</dbReference>
<feature type="domain" description="Rhodanese" evidence="2">
    <location>
        <begin position="373"/>
        <end position="461"/>
    </location>
</feature>
<proteinExistence type="predicted"/>
<gene>
    <name evidence="3" type="ORF">ACFQ4H_16640</name>
</gene>
<evidence type="ECO:0000256" key="1">
    <source>
        <dbReference type="ARBA" id="ARBA00022723"/>
    </source>
</evidence>
<evidence type="ECO:0000259" key="2">
    <source>
        <dbReference type="PROSITE" id="PS50206"/>
    </source>
</evidence>
<comment type="caution">
    <text evidence="3">The sequence shown here is derived from an EMBL/GenBank/DDBJ whole genome shotgun (WGS) entry which is preliminary data.</text>
</comment>
<reference evidence="4" key="1">
    <citation type="journal article" date="2019" name="Int. J. Syst. Evol. Microbiol.">
        <title>The Global Catalogue of Microorganisms (GCM) 10K type strain sequencing project: providing services to taxonomists for standard genome sequencing and annotation.</title>
        <authorList>
            <consortium name="The Broad Institute Genomics Platform"/>
            <consortium name="The Broad Institute Genome Sequencing Center for Infectious Disease"/>
            <person name="Wu L."/>
            <person name="Ma J."/>
        </authorList>
    </citation>
    <scope>NUCLEOTIDE SEQUENCE [LARGE SCALE GENOMIC DNA]</scope>
    <source>
        <strain evidence="4">JCM 31037</strain>
    </source>
</reference>
<dbReference type="InterPro" id="IPR036873">
    <property type="entry name" value="Rhodanese-like_dom_sf"/>
</dbReference>
<dbReference type="InterPro" id="IPR001279">
    <property type="entry name" value="Metallo-B-lactamas"/>
</dbReference>
<dbReference type="InterPro" id="IPR001763">
    <property type="entry name" value="Rhodanese-like_dom"/>
</dbReference>
<dbReference type="InterPro" id="IPR036866">
    <property type="entry name" value="RibonucZ/Hydroxyglut_hydro"/>
</dbReference>
<dbReference type="SMART" id="SM00849">
    <property type="entry name" value="Lactamase_B"/>
    <property type="match status" value="1"/>
</dbReference>
<dbReference type="RefSeq" id="WP_377571880.1">
    <property type="nucleotide sequence ID" value="NZ_JBHTMP010000023.1"/>
</dbReference>
<evidence type="ECO:0000313" key="4">
    <source>
        <dbReference type="Proteomes" id="UP001597260"/>
    </source>
</evidence>
<keyword evidence="1" id="KW-0479">Metal-binding</keyword>
<dbReference type="InterPro" id="IPR044528">
    <property type="entry name" value="POD-like_MBL-fold"/>
</dbReference>
<dbReference type="PANTHER" id="PTHR43084:SF1">
    <property type="entry name" value="PERSULFIDE DIOXYGENASE ETHE1, MITOCHONDRIAL"/>
    <property type="match status" value="1"/>
</dbReference>